<dbReference type="AlphaFoldDB" id="A0A561PTB6"/>
<accession>A0A561PTB6</accession>
<organism evidence="1 2">
    <name type="scientific">Chitinophaga polysaccharea</name>
    <dbReference type="NCBI Taxonomy" id="1293035"/>
    <lineage>
        <taxon>Bacteria</taxon>
        <taxon>Pseudomonadati</taxon>
        <taxon>Bacteroidota</taxon>
        <taxon>Chitinophagia</taxon>
        <taxon>Chitinophagales</taxon>
        <taxon>Chitinophagaceae</taxon>
        <taxon>Chitinophaga</taxon>
    </lineage>
</organism>
<comment type="caution">
    <text evidence="1">The sequence shown here is derived from an EMBL/GenBank/DDBJ whole genome shotgun (WGS) entry which is preliminary data.</text>
</comment>
<dbReference type="Proteomes" id="UP000320811">
    <property type="component" value="Unassembled WGS sequence"/>
</dbReference>
<name>A0A561PTB6_9BACT</name>
<reference evidence="1 2" key="1">
    <citation type="submission" date="2019-06" db="EMBL/GenBank/DDBJ databases">
        <title>Sorghum-associated microbial communities from plants grown in Nebraska, USA.</title>
        <authorList>
            <person name="Schachtman D."/>
        </authorList>
    </citation>
    <scope>NUCLEOTIDE SEQUENCE [LARGE SCALE GENOMIC DNA]</scope>
    <source>
        <strain evidence="1 2">1209</strain>
    </source>
</reference>
<dbReference type="EMBL" id="VIWO01000003">
    <property type="protein sequence ID" value="TWF41361.1"/>
    <property type="molecule type" value="Genomic_DNA"/>
</dbReference>
<gene>
    <name evidence="1" type="ORF">FHW36_103165</name>
</gene>
<evidence type="ECO:0000313" key="1">
    <source>
        <dbReference type="EMBL" id="TWF41361.1"/>
    </source>
</evidence>
<evidence type="ECO:0000313" key="2">
    <source>
        <dbReference type="Proteomes" id="UP000320811"/>
    </source>
</evidence>
<sequence>MDLIRIAGGHSLIDDPADFNRHARNFLGQFRG</sequence>
<proteinExistence type="predicted"/>
<keyword evidence="2" id="KW-1185">Reference proteome</keyword>
<protein>
    <submittedName>
        <fullName evidence="1">Uncharacterized protein</fullName>
    </submittedName>
</protein>